<name>A0ABV3QT39_9GAMM</name>
<dbReference type="InterPro" id="IPR036390">
    <property type="entry name" value="WH_DNA-bd_sf"/>
</dbReference>
<dbReference type="PROSITE" id="PS01332">
    <property type="entry name" value="HTH_RRF2_1"/>
    <property type="match status" value="1"/>
</dbReference>
<dbReference type="InterPro" id="IPR014290">
    <property type="entry name" value="SUF_FeS_clus_asmbl_reg"/>
</dbReference>
<dbReference type="SUPFAM" id="SSF46785">
    <property type="entry name" value="Winged helix' DNA-binding domain"/>
    <property type="match status" value="1"/>
</dbReference>
<dbReference type="InterPro" id="IPR030489">
    <property type="entry name" value="TR_Rrf2-type_CS"/>
</dbReference>
<dbReference type="NCBIfam" id="TIGR02944">
    <property type="entry name" value="suf_reg_Xantho"/>
    <property type="match status" value="1"/>
</dbReference>
<dbReference type="PANTHER" id="PTHR33221">
    <property type="entry name" value="WINGED HELIX-TURN-HELIX TRANSCRIPTIONAL REGULATOR, RRF2 FAMILY"/>
    <property type="match status" value="1"/>
</dbReference>
<organism evidence="1 2">
    <name type="scientific">Rhodanobacter geophilus</name>
    <dbReference type="NCBI Taxonomy" id="3162488"/>
    <lineage>
        <taxon>Bacteria</taxon>
        <taxon>Pseudomonadati</taxon>
        <taxon>Pseudomonadota</taxon>
        <taxon>Gammaproteobacteria</taxon>
        <taxon>Lysobacterales</taxon>
        <taxon>Rhodanobacteraceae</taxon>
        <taxon>Rhodanobacter</taxon>
    </lineage>
</organism>
<dbReference type="Pfam" id="PF02082">
    <property type="entry name" value="Rrf2"/>
    <property type="match status" value="1"/>
</dbReference>
<keyword evidence="2" id="KW-1185">Reference proteome</keyword>
<dbReference type="Gene3D" id="1.10.10.10">
    <property type="entry name" value="Winged helix-like DNA-binding domain superfamily/Winged helix DNA-binding domain"/>
    <property type="match status" value="1"/>
</dbReference>
<sequence>MLRVSRLTDYATVVMTCIAAHPADVLSTAQIADETRLELPTVSKLLKSLGHAGLVESFRGVNGGYRLARPAQAISLADVVEAMEGPIGMTECGVTEGQCEREAQCGVRGSWQRINTVLDRALRAVSLADMLRPPPRHPDVTIDISTLKAGILKGRTTA</sequence>
<evidence type="ECO:0000313" key="1">
    <source>
        <dbReference type="EMBL" id="MEW9625249.1"/>
    </source>
</evidence>
<accession>A0ABV3QT39</accession>
<dbReference type="EMBL" id="JBFOHL010000012">
    <property type="protein sequence ID" value="MEW9625249.1"/>
    <property type="molecule type" value="Genomic_DNA"/>
</dbReference>
<dbReference type="PROSITE" id="PS51197">
    <property type="entry name" value="HTH_RRF2_2"/>
    <property type="match status" value="1"/>
</dbReference>
<dbReference type="InterPro" id="IPR000944">
    <property type="entry name" value="Tscrpt_reg_Rrf2"/>
</dbReference>
<proteinExistence type="predicted"/>
<dbReference type="Proteomes" id="UP001556170">
    <property type="component" value="Unassembled WGS sequence"/>
</dbReference>
<gene>
    <name evidence="1" type="ORF">ABQJ56_13550</name>
</gene>
<reference evidence="1 2" key="1">
    <citation type="submission" date="2024-06" db="EMBL/GenBank/DDBJ databases">
        <authorList>
            <person name="Woo H."/>
        </authorList>
    </citation>
    <scope>NUCLEOTIDE SEQUENCE [LARGE SCALE GENOMIC DNA]</scope>
    <source>
        <strain evidence="1 2">S2-g</strain>
    </source>
</reference>
<dbReference type="PANTHER" id="PTHR33221:SF2">
    <property type="entry name" value="TRANSCRIPTIONAL REGULATOR"/>
    <property type="match status" value="1"/>
</dbReference>
<evidence type="ECO:0000313" key="2">
    <source>
        <dbReference type="Proteomes" id="UP001556170"/>
    </source>
</evidence>
<dbReference type="InterPro" id="IPR036388">
    <property type="entry name" value="WH-like_DNA-bd_sf"/>
</dbReference>
<dbReference type="RefSeq" id="WP_367845540.1">
    <property type="nucleotide sequence ID" value="NZ_JBFOHL010000012.1"/>
</dbReference>
<protein>
    <submittedName>
        <fullName evidence="1">SUF system Fe-S cluster assembly regulator</fullName>
    </submittedName>
</protein>
<comment type="caution">
    <text evidence="1">The sequence shown here is derived from an EMBL/GenBank/DDBJ whole genome shotgun (WGS) entry which is preliminary data.</text>
</comment>
<dbReference type="NCBIfam" id="TIGR00738">
    <property type="entry name" value="rrf2_super"/>
    <property type="match status" value="1"/>
</dbReference>